<sequence length="147" mass="15781">MYKHILIATDGSDLADRCVEQGLALAKALDCDATVATVTAPYSSAGIFGGMFDDKAIVDRYDQSWKKHAERILQNAQDTARKIDLKVNVLHLVNPIPSDAILKAADSIGCDLIVVATRGYSGAQRLLLGSQANEIVTLGKKSVLVVR</sequence>
<gene>
    <name evidence="3" type="ORF">F9L04_23625</name>
    <name evidence="4" type="ORF">F9L06_13275</name>
    <name evidence="5" type="ORF">IH622_09475</name>
</gene>
<dbReference type="InterPro" id="IPR014729">
    <property type="entry name" value="Rossmann-like_a/b/a_fold"/>
</dbReference>
<dbReference type="PANTHER" id="PTHR46268">
    <property type="entry name" value="STRESS RESPONSE PROTEIN NHAX"/>
    <property type="match status" value="1"/>
</dbReference>
<evidence type="ECO:0000256" key="1">
    <source>
        <dbReference type="ARBA" id="ARBA00008791"/>
    </source>
</evidence>
<dbReference type="PRINTS" id="PR01438">
    <property type="entry name" value="UNVRSLSTRESS"/>
</dbReference>
<dbReference type="InterPro" id="IPR006016">
    <property type="entry name" value="UspA"/>
</dbReference>
<dbReference type="InterPro" id="IPR006015">
    <property type="entry name" value="Universal_stress_UspA"/>
</dbReference>
<evidence type="ECO:0000259" key="2">
    <source>
        <dbReference type="Pfam" id="PF00582"/>
    </source>
</evidence>
<reference evidence="6 7" key="1">
    <citation type="submission" date="2019-09" db="EMBL/GenBank/DDBJ databases">
        <title>Taxonomic organization of the family Brucellaceae based on a phylogenomic approach.</title>
        <authorList>
            <person name="Leclercq S."/>
            <person name="Cloeckaert A."/>
            <person name="Zygmunt M.S."/>
        </authorList>
    </citation>
    <scope>NUCLEOTIDE SEQUENCE [LARGE SCALE GENOMIC DNA]</scope>
    <source>
        <strain evidence="4 6">CCUG 34461</strain>
        <strain evidence="3 7">LMG 3313</strain>
    </source>
</reference>
<dbReference type="Proteomes" id="UP000441102">
    <property type="component" value="Unassembled WGS sequence"/>
</dbReference>
<dbReference type="PANTHER" id="PTHR46268:SF15">
    <property type="entry name" value="UNIVERSAL STRESS PROTEIN HP_0031"/>
    <property type="match status" value="1"/>
</dbReference>
<dbReference type="Pfam" id="PF00582">
    <property type="entry name" value="Usp"/>
    <property type="match status" value="1"/>
</dbReference>
<dbReference type="RefSeq" id="WP_063620589.1">
    <property type="nucleotide sequence ID" value="NZ_CP103346.1"/>
</dbReference>
<protein>
    <submittedName>
        <fullName evidence="4">Universal stress protein</fullName>
    </submittedName>
</protein>
<reference evidence="5" key="3">
    <citation type="submission" date="2020-10" db="EMBL/GenBank/DDBJ databases">
        <title>Enrichment of novel Verrucomicrobia, Bacteroidetes and Krumholzibacteria in an oxygen-limited, methane- and iron-fed bioreactor inoculated with Bothnian Sea sediments.</title>
        <authorList>
            <person name="Martins P.D."/>
            <person name="de Jong A."/>
            <person name="Lenstra W.K."/>
            <person name="van Helmond N.A.G.M."/>
            <person name="Slomp C.P."/>
            <person name="Jetten M.S.M."/>
            <person name="Welte C.U."/>
            <person name="Rasigraf O."/>
        </authorList>
    </citation>
    <scope>NUCLEOTIDE SEQUENCE</scope>
    <source>
        <strain evidence="5">MAG47</strain>
    </source>
</reference>
<dbReference type="CDD" id="cd00293">
    <property type="entry name" value="USP-like"/>
    <property type="match status" value="1"/>
</dbReference>
<name>A0A6I0D5F5_BRUAN</name>
<evidence type="ECO:0000313" key="5">
    <source>
        <dbReference type="EMBL" id="MBE0561033.1"/>
    </source>
</evidence>
<accession>A0A6I0D5F5</accession>
<feature type="domain" description="UspA" evidence="2">
    <location>
        <begin position="1"/>
        <end position="147"/>
    </location>
</feature>
<evidence type="ECO:0000313" key="3">
    <source>
        <dbReference type="EMBL" id="KAB2761383.1"/>
    </source>
</evidence>
<evidence type="ECO:0000313" key="6">
    <source>
        <dbReference type="Proteomes" id="UP000441102"/>
    </source>
</evidence>
<evidence type="ECO:0000313" key="7">
    <source>
        <dbReference type="Proteomes" id="UP000481876"/>
    </source>
</evidence>
<dbReference type="Gene3D" id="3.40.50.620">
    <property type="entry name" value="HUPs"/>
    <property type="match status" value="1"/>
</dbReference>
<dbReference type="EMBL" id="WBWX01000004">
    <property type="protein sequence ID" value="KAB2797301.1"/>
    <property type="molecule type" value="Genomic_DNA"/>
</dbReference>
<dbReference type="SUPFAM" id="SSF52402">
    <property type="entry name" value="Adenine nucleotide alpha hydrolases-like"/>
    <property type="match status" value="1"/>
</dbReference>
<evidence type="ECO:0000313" key="4">
    <source>
        <dbReference type="EMBL" id="KAB2797301.1"/>
    </source>
</evidence>
<dbReference type="AlphaFoldDB" id="A0A6I0D5F5"/>
<dbReference type="Proteomes" id="UP000481876">
    <property type="component" value="Unassembled WGS sequence"/>
</dbReference>
<comment type="similarity">
    <text evidence="1">Belongs to the universal stress protein A family.</text>
</comment>
<comment type="caution">
    <text evidence="4">The sequence shown here is derived from an EMBL/GenBank/DDBJ whole genome shotgun (WGS) entry which is preliminary data.</text>
</comment>
<reference evidence="5" key="2">
    <citation type="submission" date="2020-09" db="EMBL/GenBank/DDBJ databases">
        <authorList>
            <person name="Dalcin Martins P."/>
        </authorList>
    </citation>
    <scope>NUCLEOTIDE SEQUENCE</scope>
    <source>
        <strain evidence="5">MAG47</strain>
    </source>
</reference>
<proteinExistence type="inferred from homology"/>
<dbReference type="Proteomes" id="UP000642265">
    <property type="component" value="Unassembled WGS sequence"/>
</dbReference>
<organism evidence="4 6">
    <name type="scientific">Brucella anthropi</name>
    <name type="common">Ochrobactrum anthropi</name>
    <dbReference type="NCBI Taxonomy" id="529"/>
    <lineage>
        <taxon>Bacteria</taxon>
        <taxon>Pseudomonadati</taxon>
        <taxon>Pseudomonadota</taxon>
        <taxon>Alphaproteobacteria</taxon>
        <taxon>Hyphomicrobiales</taxon>
        <taxon>Brucellaceae</taxon>
        <taxon>Brucella/Ochrobactrum group</taxon>
        <taxon>Brucella</taxon>
    </lineage>
</organism>
<dbReference type="EMBL" id="WBWS01000036">
    <property type="protein sequence ID" value="KAB2761383.1"/>
    <property type="molecule type" value="Genomic_DNA"/>
</dbReference>
<dbReference type="EMBL" id="JACZKO010000027">
    <property type="protein sequence ID" value="MBE0561033.1"/>
    <property type="molecule type" value="Genomic_DNA"/>
</dbReference>